<evidence type="ECO:0000313" key="1">
    <source>
        <dbReference type="EMBL" id="AKM50993.1"/>
    </source>
</evidence>
<dbReference type="Proteomes" id="UP000016629">
    <property type="component" value="Chromosome"/>
</dbReference>
<reference evidence="1 2" key="2">
    <citation type="journal article" name="FEMS Microbiol. Lett.">
        <title>Lactobacillus fermentum 3872 genome sequencing reveals plasmid and chromosomal genes potentially involved in a probiotic activity.</title>
        <authorList>
            <person name="Lehri B."/>
            <person name="Seddon A.M."/>
            <person name="Karlyshev A.V."/>
        </authorList>
    </citation>
    <scope>NUCLEOTIDE SEQUENCE [LARGE SCALE GENOMIC DNA]</scope>
    <source>
        <strain evidence="1 2">3872</strain>
    </source>
</reference>
<reference evidence="1 2" key="1">
    <citation type="journal article" date="2013" name="Genome Announc.">
        <title>Draft Genome Sequence of Lactobacillus fermentum Strain 3872.</title>
        <authorList>
            <person name="Karlyshev A.V."/>
            <person name="Raju K."/>
            <person name="Abramov V.M."/>
        </authorList>
    </citation>
    <scope>NUCLEOTIDE SEQUENCE [LARGE SCALE GENOMIC DNA]</scope>
    <source>
        <strain evidence="1 2">3872</strain>
    </source>
</reference>
<evidence type="ECO:0000313" key="2">
    <source>
        <dbReference type="Proteomes" id="UP000016629"/>
    </source>
</evidence>
<proteinExistence type="predicted"/>
<protein>
    <submittedName>
        <fullName evidence="1">Uncharacterized protein</fullName>
    </submittedName>
</protein>
<sequence>MFLDKIDRTKNVIEQFNLDIEVSNGQLIYRDETQTGNFVNLMQDSYYKTLIGDQNGIDEKR</sequence>
<organism evidence="1 2">
    <name type="scientific">Limosilactobacillus fermentum 3872</name>
    <dbReference type="NCBI Taxonomy" id="1381124"/>
    <lineage>
        <taxon>Bacteria</taxon>
        <taxon>Bacillati</taxon>
        <taxon>Bacillota</taxon>
        <taxon>Bacilli</taxon>
        <taxon>Lactobacillales</taxon>
        <taxon>Lactobacillaceae</taxon>
        <taxon>Limosilactobacillus</taxon>
    </lineage>
</organism>
<dbReference type="EMBL" id="CP011536">
    <property type="protein sequence ID" value="AKM50993.1"/>
    <property type="molecule type" value="Genomic_DNA"/>
</dbReference>
<gene>
    <name evidence="1" type="ORF">N573_004380</name>
</gene>
<name>A0A806T5A1_LIMFE</name>
<dbReference type="AlphaFoldDB" id="A0A806T5A1"/>
<accession>A0A806T5A1</accession>